<dbReference type="InterPro" id="IPR011055">
    <property type="entry name" value="Dup_hybrid_motif"/>
</dbReference>
<reference evidence="2" key="2">
    <citation type="journal article" date="2022" name="Res Sq">
        <title>Evolution of multicellular longitudinally dividing oral cavity symbionts (Neisseriaceae).</title>
        <authorList>
            <person name="Nyongesa S."/>
            <person name="Weber P."/>
            <person name="Bernet E."/>
            <person name="Pullido F."/>
            <person name="Nieckarz M."/>
            <person name="Delaby M."/>
            <person name="Nieves C."/>
            <person name="Viehboeck T."/>
            <person name="Krause N."/>
            <person name="Rivera-Millot A."/>
            <person name="Nakamura A."/>
            <person name="Vischer N."/>
            <person name="VanNieuwenhze M."/>
            <person name="Brun Y."/>
            <person name="Cava F."/>
            <person name="Bulgheresi S."/>
            <person name="Veyrier F."/>
        </authorList>
    </citation>
    <scope>NUCLEOTIDE SEQUENCE</scope>
    <source>
        <strain evidence="2">17694</strain>
    </source>
</reference>
<dbReference type="InterPro" id="IPR016047">
    <property type="entry name" value="M23ase_b-sheet_dom"/>
</dbReference>
<dbReference type="Proteomes" id="UP000831534">
    <property type="component" value="Chromosome"/>
</dbReference>
<accession>A0A8T9MUF9</accession>
<dbReference type="InterPro" id="IPR050570">
    <property type="entry name" value="Cell_wall_metabolism_enzyme"/>
</dbReference>
<proteinExistence type="predicted"/>
<dbReference type="SUPFAM" id="SSF51261">
    <property type="entry name" value="Duplicated hybrid motif"/>
    <property type="match status" value="1"/>
</dbReference>
<protein>
    <submittedName>
        <fullName evidence="2">Peptidoglycan DD-metalloendopeptidase family protein</fullName>
    </submittedName>
</protein>
<dbReference type="AlphaFoldDB" id="A0A8T9MUF9"/>
<organism evidence="2 3">
    <name type="scientific">Conchiformibius kuhniae</name>
    <dbReference type="NCBI Taxonomy" id="211502"/>
    <lineage>
        <taxon>Bacteria</taxon>
        <taxon>Pseudomonadati</taxon>
        <taxon>Pseudomonadota</taxon>
        <taxon>Betaproteobacteria</taxon>
        <taxon>Neisseriales</taxon>
        <taxon>Neisseriaceae</taxon>
        <taxon>Conchiformibius</taxon>
    </lineage>
</organism>
<dbReference type="Pfam" id="PF01551">
    <property type="entry name" value="Peptidase_M23"/>
    <property type="match status" value="1"/>
</dbReference>
<evidence type="ECO:0000313" key="3">
    <source>
        <dbReference type="Proteomes" id="UP000831534"/>
    </source>
</evidence>
<dbReference type="EMBL" id="CP091521">
    <property type="protein sequence ID" value="UOP05267.1"/>
    <property type="molecule type" value="Genomic_DNA"/>
</dbReference>
<evidence type="ECO:0000259" key="1">
    <source>
        <dbReference type="Pfam" id="PF01551"/>
    </source>
</evidence>
<dbReference type="PANTHER" id="PTHR21666">
    <property type="entry name" value="PEPTIDASE-RELATED"/>
    <property type="match status" value="1"/>
</dbReference>
<dbReference type="CDD" id="cd12797">
    <property type="entry name" value="M23_peptidase"/>
    <property type="match status" value="1"/>
</dbReference>
<name>A0A8T9MUF9_9NEIS</name>
<feature type="domain" description="M23ase beta-sheet core" evidence="1">
    <location>
        <begin position="3"/>
        <end position="72"/>
    </location>
</feature>
<sequence length="77" mass="8210">MAYAADLRGYGNTVIIDHGEGYLSVYTGLSSLSVGAGGTVVAQQTLGTSGTLPGGEQGLYFEIRYRNRPMNPLAWLR</sequence>
<dbReference type="GO" id="GO:0004222">
    <property type="term" value="F:metalloendopeptidase activity"/>
    <property type="evidence" value="ECO:0007669"/>
    <property type="project" value="TreeGrafter"/>
</dbReference>
<keyword evidence="3" id="KW-1185">Reference proteome</keyword>
<gene>
    <name evidence="2" type="ORF">LVJ77_03370</name>
</gene>
<evidence type="ECO:0000313" key="2">
    <source>
        <dbReference type="EMBL" id="UOP05267.1"/>
    </source>
</evidence>
<dbReference type="Gene3D" id="2.70.70.10">
    <property type="entry name" value="Glucose Permease (Domain IIA)"/>
    <property type="match status" value="1"/>
</dbReference>
<reference evidence="2" key="1">
    <citation type="submission" date="2021-12" db="EMBL/GenBank/DDBJ databases">
        <authorList>
            <person name="Veyrier F.J."/>
        </authorList>
    </citation>
    <scope>NUCLEOTIDE SEQUENCE</scope>
    <source>
        <strain evidence="2">17694</strain>
    </source>
</reference>
<dbReference type="PANTHER" id="PTHR21666:SF291">
    <property type="entry name" value="STAGE II SPORULATION PROTEIN Q"/>
    <property type="match status" value="1"/>
</dbReference>